<evidence type="ECO:0000256" key="2">
    <source>
        <dbReference type="ARBA" id="ARBA00022475"/>
    </source>
</evidence>
<dbReference type="InterPro" id="IPR051791">
    <property type="entry name" value="Pra-immunoreactive"/>
</dbReference>
<dbReference type="Proteomes" id="UP000752292">
    <property type="component" value="Unassembled WGS sequence"/>
</dbReference>
<sequence>DEDLLSLLDEADEAAPAAPPREPPRAGAPREESTEDLLLEETEAGKEVSAAVPAPVPSAQGKAAGKDEGEDDVSSLWADAFTEEQAAPPSAASKGLLDEDAEEAGALGEKEGAPAPGKKEVTPPVGASAGAGDDSLSDMWSEAFAEQEAAAKAQREEQEPQAHPRAAAAGEFGEGDLERMWSDALNETGDAPAPRAGAAAAPAAPLPGAEEGLSKEDLAGFLDEAEAAPAPSGAALAEGKAAPPAEEEAAPRPRGGGGFGVEEDSDEIEAYVPEEAPVAAAAVAEAEPKAGGEDFLDDAGAPPEEPEKEEQAEVIGVPLASRFVAGAVDFGVLAVLQGFFSWISIGIVSKVAGPVTSNMEALILLGVLNLAVLFLLSIFYSVYFVGMFGCTPGQRSMGLSVVDMDDKPVEYMQAVLRYFGGLVASLPLGLGYLLVLFDKKSRGLGDRLAGTHVVLKVKV</sequence>
<feature type="transmembrane region" description="Helical" evidence="7">
    <location>
        <begin position="361"/>
        <end position="383"/>
    </location>
</feature>
<feature type="compositionally biased region" description="Low complexity" evidence="6">
    <location>
        <begin position="227"/>
        <end position="244"/>
    </location>
</feature>
<evidence type="ECO:0000259" key="8">
    <source>
        <dbReference type="Pfam" id="PF06271"/>
    </source>
</evidence>
<protein>
    <submittedName>
        <fullName evidence="9">RDD family protein</fullName>
    </submittedName>
</protein>
<keyword evidence="5 7" id="KW-0472">Membrane</keyword>
<keyword evidence="2" id="KW-1003">Cell membrane</keyword>
<feature type="compositionally biased region" description="Basic and acidic residues" evidence="6">
    <location>
        <begin position="108"/>
        <end position="121"/>
    </location>
</feature>
<feature type="compositionally biased region" description="Basic and acidic residues" evidence="6">
    <location>
        <begin position="22"/>
        <end position="32"/>
    </location>
</feature>
<accession>A0A932ZVN7</accession>
<evidence type="ECO:0000256" key="7">
    <source>
        <dbReference type="SAM" id="Phobius"/>
    </source>
</evidence>
<organism evidence="9 10">
    <name type="scientific">Tectimicrobiota bacterium</name>
    <dbReference type="NCBI Taxonomy" id="2528274"/>
    <lineage>
        <taxon>Bacteria</taxon>
        <taxon>Pseudomonadati</taxon>
        <taxon>Nitrospinota/Tectimicrobiota group</taxon>
        <taxon>Candidatus Tectimicrobiota</taxon>
    </lineage>
</organism>
<feature type="compositionally biased region" description="Low complexity" evidence="6">
    <location>
        <begin position="142"/>
        <end position="152"/>
    </location>
</feature>
<keyword evidence="3 7" id="KW-0812">Transmembrane</keyword>
<dbReference type="AlphaFoldDB" id="A0A932ZVN7"/>
<comment type="subcellular location">
    <subcellularLocation>
        <location evidence="1">Cell membrane</location>
        <topology evidence="1">Multi-pass membrane protein</topology>
    </subcellularLocation>
</comment>
<feature type="non-terminal residue" evidence="9">
    <location>
        <position position="1"/>
    </location>
</feature>
<feature type="compositionally biased region" description="Low complexity" evidence="6">
    <location>
        <begin position="191"/>
        <end position="209"/>
    </location>
</feature>
<feature type="compositionally biased region" description="Acidic residues" evidence="6">
    <location>
        <begin position="33"/>
        <end position="42"/>
    </location>
</feature>
<dbReference type="Pfam" id="PF06271">
    <property type="entry name" value="RDD"/>
    <property type="match status" value="1"/>
</dbReference>
<dbReference type="EMBL" id="JACQRX010000333">
    <property type="protein sequence ID" value="MBI4252319.1"/>
    <property type="molecule type" value="Genomic_DNA"/>
</dbReference>
<evidence type="ECO:0000313" key="10">
    <source>
        <dbReference type="Proteomes" id="UP000752292"/>
    </source>
</evidence>
<dbReference type="PANTHER" id="PTHR36115:SF6">
    <property type="entry name" value="PROLINE-RICH ANTIGEN HOMOLOG"/>
    <property type="match status" value="1"/>
</dbReference>
<name>A0A932ZVN7_UNCTE</name>
<evidence type="ECO:0000313" key="9">
    <source>
        <dbReference type="EMBL" id="MBI4252319.1"/>
    </source>
</evidence>
<evidence type="ECO:0000256" key="3">
    <source>
        <dbReference type="ARBA" id="ARBA00022692"/>
    </source>
</evidence>
<feature type="region of interest" description="Disordered" evidence="6">
    <location>
        <begin position="1"/>
        <end position="262"/>
    </location>
</feature>
<evidence type="ECO:0000256" key="4">
    <source>
        <dbReference type="ARBA" id="ARBA00022989"/>
    </source>
</evidence>
<dbReference type="InterPro" id="IPR010432">
    <property type="entry name" value="RDD"/>
</dbReference>
<dbReference type="PANTHER" id="PTHR36115">
    <property type="entry name" value="PROLINE-RICH ANTIGEN HOMOLOG-RELATED"/>
    <property type="match status" value="1"/>
</dbReference>
<gene>
    <name evidence="9" type="ORF">HY618_07655</name>
</gene>
<proteinExistence type="predicted"/>
<comment type="caution">
    <text evidence="9">The sequence shown here is derived from an EMBL/GenBank/DDBJ whole genome shotgun (WGS) entry which is preliminary data.</text>
</comment>
<evidence type="ECO:0000256" key="6">
    <source>
        <dbReference type="SAM" id="MobiDB-lite"/>
    </source>
</evidence>
<evidence type="ECO:0000256" key="5">
    <source>
        <dbReference type="ARBA" id="ARBA00023136"/>
    </source>
</evidence>
<feature type="domain" description="RDD" evidence="8">
    <location>
        <begin position="319"/>
        <end position="450"/>
    </location>
</feature>
<feature type="compositionally biased region" description="Basic and acidic residues" evidence="6">
    <location>
        <begin position="153"/>
        <end position="162"/>
    </location>
</feature>
<reference evidence="9" key="1">
    <citation type="submission" date="2020-07" db="EMBL/GenBank/DDBJ databases">
        <title>Huge and variable diversity of episymbiotic CPR bacteria and DPANN archaea in groundwater ecosystems.</title>
        <authorList>
            <person name="He C.Y."/>
            <person name="Keren R."/>
            <person name="Whittaker M."/>
            <person name="Farag I.F."/>
            <person name="Doudna J."/>
            <person name="Cate J.H.D."/>
            <person name="Banfield J.F."/>
        </authorList>
    </citation>
    <scope>NUCLEOTIDE SEQUENCE</scope>
    <source>
        <strain evidence="9">NC_groundwater_1370_Ag_S-0.2um_69_93</strain>
    </source>
</reference>
<feature type="transmembrane region" description="Helical" evidence="7">
    <location>
        <begin position="415"/>
        <end position="437"/>
    </location>
</feature>
<feature type="compositionally biased region" description="Acidic residues" evidence="6">
    <location>
        <begin position="1"/>
        <end position="13"/>
    </location>
</feature>
<dbReference type="GO" id="GO:0005886">
    <property type="term" value="C:plasma membrane"/>
    <property type="evidence" value="ECO:0007669"/>
    <property type="project" value="UniProtKB-SubCell"/>
</dbReference>
<feature type="region of interest" description="Disordered" evidence="6">
    <location>
        <begin position="291"/>
        <end position="311"/>
    </location>
</feature>
<keyword evidence="4 7" id="KW-1133">Transmembrane helix</keyword>
<feature type="compositionally biased region" description="Low complexity" evidence="6">
    <location>
        <begin position="48"/>
        <end position="59"/>
    </location>
</feature>
<evidence type="ECO:0000256" key="1">
    <source>
        <dbReference type="ARBA" id="ARBA00004651"/>
    </source>
</evidence>
<feature type="transmembrane region" description="Helical" evidence="7">
    <location>
        <begin position="330"/>
        <end position="349"/>
    </location>
</feature>